<dbReference type="EMBL" id="JBHRYB010000005">
    <property type="protein sequence ID" value="MFC3680224.1"/>
    <property type="molecule type" value="Genomic_DNA"/>
</dbReference>
<dbReference type="Proteomes" id="UP001595722">
    <property type="component" value="Unassembled WGS sequence"/>
</dbReference>
<accession>A0ABV7VSQ4</accession>
<keyword evidence="2" id="KW-1185">Reference proteome</keyword>
<name>A0ABV7VSQ4_9GAMM</name>
<protein>
    <submittedName>
        <fullName evidence="1">Uncharacterized protein</fullName>
    </submittedName>
</protein>
<organism evidence="1 2">
    <name type="scientific">Bacterioplanoides pacificum</name>
    <dbReference type="NCBI Taxonomy" id="1171596"/>
    <lineage>
        <taxon>Bacteria</taxon>
        <taxon>Pseudomonadati</taxon>
        <taxon>Pseudomonadota</taxon>
        <taxon>Gammaproteobacteria</taxon>
        <taxon>Oceanospirillales</taxon>
        <taxon>Oceanospirillaceae</taxon>
        <taxon>Bacterioplanoides</taxon>
    </lineage>
</organism>
<sequence length="150" mass="17270">MTNSEFLASLGLNTNKPWTLYLSVSSCDPRDWAIAPQQVDGFELCLTLILQAESWRVDFERKDGDFCYQWRPQGTALHTERDAYHSFDWPQMTQLQDFPQLIVALEKLWHSRFSKQVYLDGNIAVDTLQHPQAVAALLSWLGEGWHLSNG</sequence>
<evidence type="ECO:0000313" key="1">
    <source>
        <dbReference type="EMBL" id="MFC3680224.1"/>
    </source>
</evidence>
<dbReference type="RefSeq" id="WP_376866109.1">
    <property type="nucleotide sequence ID" value="NZ_JBHRYB010000005.1"/>
</dbReference>
<evidence type="ECO:0000313" key="2">
    <source>
        <dbReference type="Proteomes" id="UP001595722"/>
    </source>
</evidence>
<proteinExistence type="predicted"/>
<gene>
    <name evidence="1" type="ORF">ACFOMG_08935</name>
</gene>
<comment type="caution">
    <text evidence="1">The sequence shown here is derived from an EMBL/GenBank/DDBJ whole genome shotgun (WGS) entry which is preliminary data.</text>
</comment>
<reference evidence="2" key="1">
    <citation type="journal article" date="2019" name="Int. J. Syst. Evol. Microbiol.">
        <title>The Global Catalogue of Microorganisms (GCM) 10K type strain sequencing project: providing services to taxonomists for standard genome sequencing and annotation.</title>
        <authorList>
            <consortium name="The Broad Institute Genomics Platform"/>
            <consortium name="The Broad Institute Genome Sequencing Center for Infectious Disease"/>
            <person name="Wu L."/>
            <person name="Ma J."/>
        </authorList>
    </citation>
    <scope>NUCLEOTIDE SEQUENCE [LARGE SCALE GENOMIC DNA]</scope>
    <source>
        <strain evidence="2">KCTC 42424</strain>
    </source>
</reference>